<dbReference type="OrthoDB" id="419598at2759"/>
<feature type="non-terminal residue" evidence="5">
    <location>
        <position position="1"/>
    </location>
</feature>
<keyword evidence="2" id="KW-0521">NADP</keyword>
<comment type="similarity">
    <text evidence="1">Belongs to the NmrA-type oxidoreductase family.</text>
</comment>
<dbReference type="InterPro" id="IPR051164">
    <property type="entry name" value="NmrA-like_oxidored"/>
</dbReference>
<name>A0A167KLJ1_CALVF</name>
<evidence type="ECO:0000259" key="4">
    <source>
        <dbReference type="Pfam" id="PF05368"/>
    </source>
</evidence>
<organism evidence="5 6">
    <name type="scientific">Calocera viscosa (strain TUFC12733)</name>
    <dbReference type="NCBI Taxonomy" id="1330018"/>
    <lineage>
        <taxon>Eukaryota</taxon>
        <taxon>Fungi</taxon>
        <taxon>Dikarya</taxon>
        <taxon>Basidiomycota</taxon>
        <taxon>Agaricomycotina</taxon>
        <taxon>Dacrymycetes</taxon>
        <taxon>Dacrymycetales</taxon>
        <taxon>Dacrymycetaceae</taxon>
        <taxon>Calocera</taxon>
    </lineage>
</organism>
<dbReference type="GO" id="GO:0005634">
    <property type="term" value="C:nucleus"/>
    <property type="evidence" value="ECO:0007669"/>
    <property type="project" value="TreeGrafter"/>
</dbReference>
<dbReference type="InterPro" id="IPR036291">
    <property type="entry name" value="NAD(P)-bd_dom_sf"/>
</dbReference>
<proteinExistence type="inferred from homology"/>
<protein>
    <submittedName>
        <fullName evidence="5">NAD(P)-binding protein</fullName>
    </submittedName>
</protein>
<gene>
    <name evidence="5" type="ORF">CALVIDRAFT_484107</name>
</gene>
<evidence type="ECO:0000313" key="5">
    <source>
        <dbReference type="EMBL" id="KZO94769.1"/>
    </source>
</evidence>
<dbReference type="Gene3D" id="3.40.50.720">
    <property type="entry name" value="NAD(P)-binding Rossmann-like Domain"/>
    <property type="match status" value="1"/>
</dbReference>
<dbReference type="Pfam" id="PF05368">
    <property type="entry name" value="NmrA"/>
    <property type="match status" value="1"/>
</dbReference>
<dbReference type="PANTHER" id="PTHR42748">
    <property type="entry name" value="NITROGEN METABOLITE REPRESSION PROTEIN NMRA FAMILY MEMBER"/>
    <property type="match status" value="1"/>
</dbReference>
<dbReference type="PANTHER" id="PTHR42748:SF30">
    <property type="entry name" value="NMRA-LIKE DOMAIN-CONTAINING PROTEIN"/>
    <property type="match status" value="1"/>
</dbReference>
<evidence type="ECO:0000256" key="2">
    <source>
        <dbReference type="ARBA" id="ARBA00022857"/>
    </source>
</evidence>
<dbReference type="Proteomes" id="UP000076738">
    <property type="component" value="Unassembled WGS sequence"/>
</dbReference>
<sequence>QGGSVISALLAHSGYTIRGLTRDPHSPSSQALGARGVEMVAASLADPASLVSAFKGAYAVFGVTIPWSKENETQQGKIMVDACLADRVQLFLWSSQPSAAALSKGKYTIRSMEDKAAVDEYIKAVGQPAVFFWLGA</sequence>
<dbReference type="STRING" id="1330018.A0A167KLJ1"/>
<feature type="domain" description="NmrA-like" evidence="4">
    <location>
        <begin position="1"/>
        <end position="131"/>
    </location>
</feature>
<dbReference type="SUPFAM" id="SSF51735">
    <property type="entry name" value="NAD(P)-binding Rossmann-fold domains"/>
    <property type="match status" value="1"/>
</dbReference>
<dbReference type="GO" id="GO:0016491">
    <property type="term" value="F:oxidoreductase activity"/>
    <property type="evidence" value="ECO:0007669"/>
    <property type="project" value="UniProtKB-KW"/>
</dbReference>
<reference evidence="5 6" key="1">
    <citation type="journal article" date="2016" name="Mol. Biol. Evol.">
        <title>Comparative Genomics of Early-Diverging Mushroom-Forming Fungi Provides Insights into the Origins of Lignocellulose Decay Capabilities.</title>
        <authorList>
            <person name="Nagy L.G."/>
            <person name="Riley R."/>
            <person name="Tritt A."/>
            <person name="Adam C."/>
            <person name="Daum C."/>
            <person name="Floudas D."/>
            <person name="Sun H."/>
            <person name="Yadav J.S."/>
            <person name="Pangilinan J."/>
            <person name="Larsson K.H."/>
            <person name="Matsuura K."/>
            <person name="Barry K."/>
            <person name="Labutti K."/>
            <person name="Kuo R."/>
            <person name="Ohm R.A."/>
            <person name="Bhattacharya S.S."/>
            <person name="Shirouzu T."/>
            <person name="Yoshinaga Y."/>
            <person name="Martin F.M."/>
            <person name="Grigoriev I.V."/>
            <person name="Hibbett D.S."/>
        </authorList>
    </citation>
    <scope>NUCLEOTIDE SEQUENCE [LARGE SCALE GENOMIC DNA]</scope>
    <source>
        <strain evidence="5 6">TUFC12733</strain>
    </source>
</reference>
<keyword evidence="3" id="KW-0560">Oxidoreductase</keyword>
<dbReference type="AlphaFoldDB" id="A0A167KLJ1"/>
<evidence type="ECO:0000313" key="6">
    <source>
        <dbReference type="Proteomes" id="UP000076738"/>
    </source>
</evidence>
<dbReference type="InterPro" id="IPR008030">
    <property type="entry name" value="NmrA-like"/>
</dbReference>
<accession>A0A167KLJ1</accession>
<dbReference type="EMBL" id="KV417293">
    <property type="protein sequence ID" value="KZO94769.1"/>
    <property type="molecule type" value="Genomic_DNA"/>
</dbReference>
<evidence type="ECO:0000256" key="1">
    <source>
        <dbReference type="ARBA" id="ARBA00006328"/>
    </source>
</evidence>
<evidence type="ECO:0000256" key="3">
    <source>
        <dbReference type="ARBA" id="ARBA00023002"/>
    </source>
</evidence>
<keyword evidence="6" id="KW-1185">Reference proteome</keyword>